<evidence type="ECO:0000256" key="1">
    <source>
        <dbReference type="ARBA" id="ARBA00007637"/>
    </source>
</evidence>
<reference evidence="5 6" key="1">
    <citation type="submission" date="2016-01" db="EMBL/GenBank/DDBJ databases">
        <title>The new phylogeny of the genus Mycobacterium.</title>
        <authorList>
            <person name="Tarcisio F."/>
            <person name="Conor M."/>
            <person name="Antonella G."/>
            <person name="Elisabetta G."/>
            <person name="Giulia F.S."/>
            <person name="Sara T."/>
            <person name="Anna F."/>
            <person name="Clotilde B."/>
            <person name="Roberto B."/>
            <person name="Veronica D.S."/>
            <person name="Fabio R."/>
            <person name="Monica P."/>
            <person name="Olivier J."/>
            <person name="Enrico T."/>
            <person name="Nicola S."/>
        </authorList>
    </citation>
    <scope>NUCLEOTIDE SEQUENCE [LARGE SCALE GENOMIC DNA]</scope>
    <source>
        <strain evidence="5 6">DSM 44166</strain>
    </source>
</reference>
<dbReference type="RefSeq" id="WP_085672664.1">
    <property type="nucleotide sequence ID" value="NZ_JACKRU010000819.1"/>
</dbReference>
<dbReference type="EMBL" id="LQPW01000154">
    <property type="protein sequence ID" value="ORW91811.1"/>
    <property type="molecule type" value="Genomic_DNA"/>
</dbReference>
<dbReference type="GO" id="GO:0016491">
    <property type="term" value="F:oxidoreductase activity"/>
    <property type="evidence" value="ECO:0007669"/>
    <property type="project" value="UniProtKB-KW"/>
</dbReference>
<dbReference type="OrthoDB" id="4373834at2"/>
<dbReference type="Pfam" id="PF01370">
    <property type="entry name" value="Epimerase"/>
    <property type="match status" value="1"/>
</dbReference>
<evidence type="ECO:0000259" key="4">
    <source>
        <dbReference type="Pfam" id="PF01370"/>
    </source>
</evidence>
<accession>A0A1X2DUL0</accession>
<dbReference type="SUPFAM" id="SSF51735">
    <property type="entry name" value="NAD(P)-binding Rossmann-fold domains"/>
    <property type="match status" value="1"/>
</dbReference>
<evidence type="ECO:0000313" key="5">
    <source>
        <dbReference type="EMBL" id="ORW91811.1"/>
    </source>
</evidence>
<dbReference type="InterPro" id="IPR001509">
    <property type="entry name" value="Epimerase_deHydtase"/>
</dbReference>
<evidence type="ECO:0000256" key="3">
    <source>
        <dbReference type="ARBA" id="ARBA00023027"/>
    </source>
</evidence>
<dbReference type="AlphaFoldDB" id="A0A1X2DUL0"/>
<evidence type="ECO:0000256" key="2">
    <source>
        <dbReference type="ARBA" id="ARBA00023002"/>
    </source>
</evidence>
<gene>
    <name evidence="5" type="ORF">AWC27_09960</name>
</gene>
<comment type="similarity">
    <text evidence="1">Belongs to the NAD(P)-dependent epimerase/dehydratase family.</text>
</comment>
<dbReference type="Gene3D" id="3.40.50.720">
    <property type="entry name" value="NAD(P)-binding Rossmann-like Domain"/>
    <property type="match status" value="1"/>
</dbReference>
<feature type="domain" description="NAD-dependent epimerase/dehydratase" evidence="4">
    <location>
        <begin position="5"/>
        <end position="185"/>
    </location>
</feature>
<name>A0A1X2DUL0_MYCSZ</name>
<dbReference type="Proteomes" id="UP000193317">
    <property type="component" value="Unassembled WGS sequence"/>
</dbReference>
<keyword evidence="6" id="KW-1185">Reference proteome</keyword>
<organism evidence="5 6">
    <name type="scientific">Mycobacterium szulgai</name>
    <dbReference type="NCBI Taxonomy" id="1787"/>
    <lineage>
        <taxon>Bacteria</taxon>
        <taxon>Bacillati</taxon>
        <taxon>Actinomycetota</taxon>
        <taxon>Actinomycetes</taxon>
        <taxon>Mycobacteriales</taxon>
        <taxon>Mycobacteriaceae</taxon>
        <taxon>Mycobacterium</taxon>
    </lineage>
</organism>
<protein>
    <submittedName>
        <fullName evidence="5">Oxidoreductase</fullName>
    </submittedName>
</protein>
<keyword evidence="2" id="KW-0560">Oxidoreductase</keyword>
<proteinExistence type="inferred from homology"/>
<dbReference type="InterPro" id="IPR036291">
    <property type="entry name" value="NAD(P)-bd_dom_sf"/>
</dbReference>
<comment type="caution">
    <text evidence="5">The sequence shown here is derived from an EMBL/GenBank/DDBJ whole genome shotgun (WGS) entry which is preliminary data.</text>
</comment>
<sequence length="366" mass="39438">MSETVLVTGAFGLVGSAMVKRLAADGRRVIATGRNSVANRKAAQRLPARVQVQWADLTDAADIDRLVSDAAPTAIIHLAAVIPPAIYRDARFARKVNVEGTAALVRSAEMLPNPPRFLHASSCGVYGAPNPYRSPGLCGPDTPPNPCDLYSGHKLEAEEAVRSSRLNWVILRLGAVFTADPEEENFDADIVYFGSAQPSDGRVHSVDVRDAAAAFAAATTADVVGATLLIAGDESHLLTFGATGEEPAAARGLSGLSKALQCRPGDPESDHDWFLNCWMDVTRAQELLQFQQHSWPDMLAEMRANAGWKLPATRLAAPLARAMVKRQAAYRNWPGVYAQPWEVLRRRYGETGLDTPNTRAPGMSST</sequence>
<evidence type="ECO:0000313" key="6">
    <source>
        <dbReference type="Proteomes" id="UP000193317"/>
    </source>
</evidence>
<dbReference type="PANTHER" id="PTHR43103:SF5">
    <property type="entry name" value="4-EPIMERASE, PUTATIVE (AFU_ORTHOLOGUE AFUA_7G00360)-RELATED"/>
    <property type="match status" value="1"/>
</dbReference>
<keyword evidence="3" id="KW-0520">NAD</keyword>
<dbReference type="PANTHER" id="PTHR43103">
    <property type="entry name" value="NUCLEOSIDE-DIPHOSPHATE-SUGAR EPIMERASE"/>
    <property type="match status" value="1"/>
</dbReference>